<dbReference type="RefSeq" id="WP_262943256.1">
    <property type="nucleotide sequence ID" value="NZ_JAIQCT010000041.1"/>
</dbReference>
<proteinExistence type="predicted"/>
<keyword evidence="2" id="KW-1185">Reference proteome</keyword>
<organism evidence="1 2">
    <name type="scientific">Serratia ureilytica</name>
    <dbReference type="NCBI Taxonomy" id="300181"/>
    <lineage>
        <taxon>Bacteria</taxon>
        <taxon>Pseudomonadati</taxon>
        <taxon>Pseudomonadota</taxon>
        <taxon>Gammaproteobacteria</taxon>
        <taxon>Enterobacterales</taxon>
        <taxon>Yersiniaceae</taxon>
        <taxon>Serratia</taxon>
    </lineage>
</organism>
<reference evidence="1" key="1">
    <citation type="submission" date="2023-07" db="EMBL/GenBank/DDBJ databases">
        <title>In vitro acaricidal activity of Serratia ureilytica strains isolated from Mimosa pudica nodules againts the dust mite Tyrophagus putrescentiae.</title>
        <authorList>
            <person name="Wong-Villareal A."/>
            <person name="Cerqueda-Garcia D."/>
        </authorList>
    </citation>
    <scope>NUCLEOTIDE SEQUENCE</scope>
    <source>
        <strain evidence="1">UTS2</strain>
    </source>
</reference>
<accession>A0ABU0VS71</accession>
<dbReference type="EMBL" id="JAVCZN010000019">
    <property type="protein sequence ID" value="MDQ1864292.1"/>
    <property type="molecule type" value="Genomic_DNA"/>
</dbReference>
<sequence>MTQHDHVEAWWFEIRGMAEYLTKGNEMLINFDPLRDLEKDRRSHPWGKTAYNERSGFYSNFIEHPELITEVLEDFKPHEDKEAVQTFYTFLKWINGSESAFETNDCALRENVIANTDSLFKFTHKIDGRVEFFLREHQYNCRKDISTWLMRMSSLYLQVERPDFLNALVDIQLAPTDFITLPTDQSNGYRIRLVFNAYGNGDVEVWEALNTTLNNIFKSTKRLNNALSEGASPTFP</sequence>
<evidence type="ECO:0000313" key="2">
    <source>
        <dbReference type="Proteomes" id="UP001177872"/>
    </source>
</evidence>
<protein>
    <recommendedName>
        <fullName evidence="3">DUF4238 domain-containing protein</fullName>
    </recommendedName>
</protein>
<gene>
    <name evidence="1" type="ORF">Q6237_25250</name>
</gene>
<comment type="caution">
    <text evidence="1">The sequence shown here is derived from an EMBL/GenBank/DDBJ whole genome shotgun (WGS) entry which is preliminary data.</text>
</comment>
<evidence type="ECO:0008006" key="3">
    <source>
        <dbReference type="Google" id="ProtNLM"/>
    </source>
</evidence>
<name>A0ABU0VS71_9GAMM</name>
<evidence type="ECO:0000313" key="1">
    <source>
        <dbReference type="EMBL" id="MDQ1864292.1"/>
    </source>
</evidence>
<dbReference type="Proteomes" id="UP001177872">
    <property type="component" value="Unassembled WGS sequence"/>
</dbReference>